<proteinExistence type="predicted"/>
<keyword evidence="2" id="KW-0808">Transferase</keyword>
<name>A0A507DLK8_9FUNG</name>
<dbReference type="PANTHER" id="PTHR11439">
    <property type="entry name" value="GAG-POL-RELATED RETROTRANSPOSON"/>
    <property type="match status" value="1"/>
</dbReference>
<reference evidence="2 3" key="1">
    <citation type="journal article" date="2019" name="Sci. Rep.">
        <title>Comparative genomics of chytrid fungi reveal insights into the obligate biotrophic and pathogenic lifestyle of Synchytrium endobioticum.</title>
        <authorList>
            <person name="van de Vossenberg B.T.L.H."/>
            <person name="Warris S."/>
            <person name="Nguyen H.D.T."/>
            <person name="van Gent-Pelzer M.P.E."/>
            <person name="Joly D.L."/>
            <person name="van de Geest H.C."/>
            <person name="Bonants P.J.M."/>
            <person name="Smith D.S."/>
            <person name="Levesque C.A."/>
            <person name="van der Lee T.A.J."/>
        </authorList>
    </citation>
    <scope>NUCLEOTIDE SEQUENCE [LARGE SCALE GENOMIC DNA]</scope>
    <source>
        <strain evidence="2 3">CBS 809.83</strain>
    </source>
</reference>
<evidence type="ECO:0000313" key="2">
    <source>
        <dbReference type="EMBL" id="TPX52544.1"/>
    </source>
</evidence>
<organism evidence="2 3">
    <name type="scientific">Powellomyces hirtus</name>
    <dbReference type="NCBI Taxonomy" id="109895"/>
    <lineage>
        <taxon>Eukaryota</taxon>
        <taxon>Fungi</taxon>
        <taxon>Fungi incertae sedis</taxon>
        <taxon>Chytridiomycota</taxon>
        <taxon>Chytridiomycota incertae sedis</taxon>
        <taxon>Chytridiomycetes</taxon>
        <taxon>Spizellomycetales</taxon>
        <taxon>Powellomycetaceae</taxon>
        <taxon>Powellomyces</taxon>
    </lineage>
</organism>
<dbReference type="PANTHER" id="PTHR11439:SF467">
    <property type="entry name" value="INTEGRASE CATALYTIC DOMAIN-CONTAINING PROTEIN"/>
    <property type="match status" value="1"/>
</dbReference>
<feature type="domain" description="Reverse transcriptase Ty1/copia-type" evidence="1">
    <location>
        <begin position="107"/>
        <end position="215"/>
    </location>
</feature>
<dbReference type="STRING" id="109895.A0A507DLK8"/>
<dbReference type="AlphaFoldDB" id="A0A507DLK8"/>
<dbReference type="GO" id="GO:0003887">
    <property type="term" value="F:DNA-directed DNA polymerase activity"/>
    <property type="evidence" value="ECO:0007669"/>
    <property type="project" value="UniProtKB-KW"/>
</dbReference>
<keyword evidence="2" id="KW-0548">Nucleotidyltransferase</keyword>
<sequence length="371" mass="41471">MSRCLLAEAADLLAEATEPGEDKPAFLKAALKASDARQWAQAAQTELNSLHANHTWDLVPLPAGCQPIKCKWVFKIKRAADGSLQHYKPRLVAQGFSQREGVDYAIEDMELEQMDAVTAFLNPNIEEEIYMEQPEGFAIVGQGHLLCRLRRSLHGLKQSSCHWNQILDARLKQLGFVQSNADNCIHSQHAQDPKSTLYRLVYVDDMILASKSMKHYLQKFLASFGMDNCKPVSTPMETSTRLTKAMEPQSNEERAQMASRHTLLECCTLDAVLELGGSLSTVPDLEGYSDSNWAGCPDSTSSTTGFVFRFGGTVATCKEAIWLMQLLIELGYPQDLPCKIYEDNQGCIVPARKPTSHAKTKHIYIRHHCIR</sequence>
<evidence type="ECO:0000259" key="1">
    <source>
        <dbReference type="Pfam" id="PF07727"/>
    </source>
</evidence>
<dbReference type="Proteomes" id="UP000318582">
    <property type="component" value="Unassembled WGS sequence"/>
</dbReference>
<accession>A0A507DLK8</accession>
<gene>
    <name evidence="2" type="ORF">PhCBS80983_g06472</name>
</gene>
<dbReference type="SUPFAM" id="SSF56672">
    <property type="entry name" value="DNA/RNA polymerases"/>
    <property type="match status" value="1"/>
</dbReference>
<dbReference type="InterPro" id="IPR013103">
    <property type="entry name" value="RVT_2"/>
</dbReference>
<evidence type="ECO:0000313" key="3">
    <source>
        <dbReference type="Proteomes" id="UP000318582"/>
    </source>
</evidence>
<feature type="domain" description="Reverse transcriptase Ty1/copia-type" evidence="1">
    <location>
        <begin position="53"/>
        <end position="105"/>
    </location>
</feature>
<dbReference type="EMBL" id="QEAQ01000351">
    <property type="protein sequence ID" value="TPX52544.1"/>
    <property type="molecule type" value="Genomic_DNA"/>
</dbReference>
<protein>
    <submittedName>
        <fullName evidence="2">DNA-directed DNA polymerase</fullName>
    </submittedName>
</protein>
<keyword evidence="2" id="KW-0239">DNA-directed DNA polymerase</keyword>
<dbReference type="Pfam" id="PF07727">
    <property type="entry name" value="RVT_2"/>
    <property type="match status" value="2"/>
</dbReference>
<comment type="caution">
    <text evidence="2">The sequence shown here is derived from an EMBL/GenBank/DDBJ whole genome shotgun (WGS) entry which is preliminary data.</text>
</comment>
<keyword evidence="3" id="KW-1185">Reference proteome</keyword>
<dbReference type="InterPro" id="IPR043502">
    <property type="entry name" value="DNA/RNA_pol_sf"/>
</dbReference>
<dbReference type="CDD" id="cd09272">
    <property type="entry name" value="RNase_HI_RT_Ty1"/>
    <property type="match status" value="1"/>
</dbReference>